<dbReference type="SUPFAM" id="SSF52047">
    <property type="entry name" value="RNI-like"/>
    <property type="match status" value="1"/>
</dbReference>
<accession>X6PGE5</accession>
<dbReference type="Proteomes" id="UP000023152">
    <property type="component" value="Unassembled WGS sequence"/>
</dbReference>
<comment type="caution">
    <text evidence="2">The sequence shown here is derived from an EMBL/GenBank/DDBJ whole genome shotgun (WGS) entry which is preliminary data.</text>
</comment>
<gene>
    <name evidence="2" type="ORF">RFI_00302</name>
</gene>
<reference evidence="2 3" key="1">
    <citation type="journal article" date="2013" name="Curr. Biol.">
        <title>The Genome of the Foraminiferan Reticulomyxa filosa.</title>
        <authorList>
            <person name="Glockner G."/>
            <person name="Hulsmann N."/>
            <person name="Schleicher M."/>
            <person name="Noegel A.A."/>
            <person name="Eichinger L."/>
            <person name="Gallinger C."/>
            <person name="Pawlowski J."/>
            <person name="Sierra R."/>
            <person name="Euteneuer U."/>
            <person name="Pillet L."/>
            <person name="Moustafa A."/>
            <person name="Platzer M."/>
            <person name="Groth M."/>
            <person name="Szafranski K."/>
            <person name="Schliwa M."/>
        </authorList>
    </citation>
    <scope>NUCLEOTIDE SEQUENCE [LARGE SCALE GENOMIC DNA]</scope>
</reference>
<dbReference type="EMBL" id="ASPP01000318">
    <property type="protein sequence ID" value="ETO36762.1"/>
    <property type="molecule type" value="Genomic_DNA"/>
</dbReference>
<protein>
    <submittedName>
        <fullName evidence="2">Uncharacterized protein</fullName>
    </submittedName>
</protein>
<keyword evidence="3" id="KW-1185">Reference proteome</keyword>
<dbReference type="Gene3D" id="3.80.10.10">
    <property type="entry name" value="Ribonuclease Inhibitor"/>
    <property type="match status" value="2"/>
</dbReference>
<keyword evidence="1" id="KW-0732">Signal</keyword>
<dbReference type="PANTHER" id="PTHR48060">
    <property type="entry name" value="DNA DAMAGE-REPAIR/TOLERATION PROTEIN DRT100"/>
    <property type="match status" value="1"/>
</dbReference>
<organism evidence="2 3">
    <name type="scientific">Reticulomyxa filosa</name>
    <dbReference type="NCBI Taxonomy" id="46433"/>
    <lineage>
        <taxon>Eukaryota</taxon>
        <taxon>Sar</taxon>
        <taxon>Rhizaria</taxon>
        <taxon>Retaria</taxon>
        <taxon>Foraminifera</taxon>
        <taxon>Monothalamids</taxon>
        <taxon>Reticulomyxidae</taxon>
        <taxon>Reticulomyxa</taxon>
    </lineage>
</organism>
<dbReference type="PANTHER" id="PTHR48060:SF21">
    <property type="entry name" value="L DOMAIN-LIKE PROTEIN"/>
    <property type="match status" value="1"/>
</dbReference>
<name>X6PGE5_RETFI</name>
<dbReference type="OrthoDB" id="4062651at2759"/>
<evidence type="ECO:0000313" key="3">
    <source>
        <dbReference type="Proteomes" id="UP000023152"/>
    </source>
</evidence>
<dbReference type="AlphaFoldDB" id="X6PGE5"/>
<proteinExistence type="predicted"/>
<evidence type="ECO:0000256" key="1">
    <source>
        <dbReference type="ARBA" id="ARBA00022729"/>
    </source>
</evidence>
<dbReference type="InterPro" id="IPR053211">
    <property type="entry name" value="DNA_repair-toleration"/>
</dbReference>
<sequence>MNALLCFYNATHGLNWNISSIDGCSFEGIICNFEDGQSTVTGIILNNQSLFGTIPPCVANLINLHELVLTRNFLQGTIPSEIGNSAKGDWKIGQFANFDHVLEVEAVTFFFCYAEYVLFAKRKLAEVVFDTVFSNLSGTIPPEIGNITNLLFLDLDENEFLFEILECRKGFSLFFKKKIGWYNTTRDCGTIPSEIGKLTNLTMIILSVNQLSE</sequence>
<evidence type="ECO:0000313" key="2">
    <source>
        <dbReference type="EMBL" id="ETO36762.1"/>
    </source>
</evidence>
<dbReference type="InterPro" id="IPR032675">
    <property type="entry name" value="LRR_dom_sf"/>
</dbReference>